<dbReference type="AlphaFoldDB" id="A0A1S1N4F6"/>
<dbReference type="InterPro" id="IPR010076">
    <property type="entry name" value="BioH"/>
</dbReference>
<dbReference type="RefSeq" id="WP_070990977.1">
    <property type="nucleotide sequence ID" value="NZ_CBCSHD010000003.1"/>
</dbReference>
<dbReference type="GO" id="GO:0009102">
    <property type="term" value="P:biotin biosynthetic process"/>
    <property type="evidence" value="ECO:0007669"/>
    <property type="project" value="UniProtKB-KW"/>
</dbReference>
<accession>A0A1S1N4F6</accession>
<dbReference type="Gene3D" id="3.40.50.1820">
    <property type="entry name" value="alpha/beta hydrolase"/>
    <property type="match status" value="1"/>
</dbReference>
<dbReference type="InterPro" id="IPR000073">
    <property type="entry name" value="AB_hydrolase_1"/>
</dbReference>
<comment type="caution">
    <text evidence="6">The sequence shown here is derived from an EMBL/GenBank/DDBJ whole genome shotgun (WGS) entry which is preliminary data.</text>
</comment>
<proteinExistence type="predicted"/>
<dbReference type="EMBL" id="MNAN01000027">
    <property type="protein sequence ID" value="OHU96102.1"/>
    <property type="molecule type" value="Genomic_DNA"/>
</dbReference>
<reference evidence="6 7" key="1">
    <citation type="submission" date="2016-10" db="EMBL/GenBank/DDBJ databases">
        <title>Pseudoalteromonas amylolytica sp. nov., isolated from the surface seawater.</title>
        <authorList>
            <person name="Wu Y.-H."/>
            <person name="Cheng H."/>
            <person name="Jin X.-B."/>
            <person name="Wang C.-S."/>
            <person name="Xu X.-W."/>
        </authorList>
    </citation>
    <scope>NUCLEOTIDE SEQUENCE [LARGE SCALE GENOMIC DNA]</scope>
    <source>
        <strain evidence="6 7">JCM 12483</strain>
    </source>
</reference>
<evidence type="ECO:0000259" key="5">
    <source>
        <dbReference type="Pfam" id="PF00561"/>
    </source>
</evidence>
<dbReference type="PANTHER" id="PTHR43798">
    <property type="entry name" value="MONOACYLGLYCEROL LIPASE"/>
    <property type="match status" value="1"/>
</dbReference>
<keyword evidence="1" id="KW-0719">Serine esterase</keyword>
<keyword evidence="2" id="KW-0963">Cytoplasm</keyword>
<keyword evidence="4" id="KW-0378">Hydrolase</keyword>
<dbReference type="Proteomes" id="UP000180253">
    <property type="component" value="Unassembled WGS sequence"/>
</dbReference>
<dbReference type="GO" id="GO:0016020">
    <property type="term" value="C:membrane"/>
    <property type="evidence" value="ECO:0007669"/>
    <property type="project" value="TreeGrafter"/>
</dbReference>
<dbReference type="InterPro" id="IPR029058">
    <property type="entry name" value="AB_hydrolase_fold"/>
</dbReference>
<dbReference type="PANTHER" id="PTHR43798:SF31">
    <property type="entry name" value="AB HYDROLASE SUPERFAMILY PROTEIN YCLE"/>
    <property type="match status" value="1"/>
</dbReference>
<evidence type="ECO:0000256" key="4">
    <source>
        <dbReference type="ARBA" id="ARBA00022801"/>
    </source>
</evidence>
<keyword evidence="3" id="KW-0093">Biotin biosynthesis</keyword>
<organism evidence="6 7">
    <name type="scientific">Pseudoalteromonas byunsanensis</name>
    <dbReference type="NCBI Taxonomy" id="327939"/>
    <lineage>
        <taxon>Bacteria</taxon>
        <taxon>Pseudomonadati</taxon>
        <taxon>Pseudomonadota</taxon>
        <taxon>Gammaproteobacteria</taxon>
        <taxon>Alteromonadales</taxon>
        <taxon>Pseudoalteromonadaceae</taxon>
        <taxon>Pseudoalteromonas</taxon>
    </lineage>
</organism>
<feature type="domain" description="AB hydrolase-1" evidence="5">
    <location>
        <begin position="4"/>
        <end position="233"/>
    </location>
</feature>
<dbReference type="Pfam" id="PF00561">
    <property type="entry name" value="Abhydrolase_1"/>
    <property type="match status" value="1"/>
</dbReference>
<gene>
    <name evidence="6" type="ORF">BIW53_06030</name>
</gene>
<dbReference type="SUPFAM" id="SSF53474">
    <property type="entry name" value="alpha/beta-Hydrolases"/>
    <property type="match status" value="1"/>
</dbReference>
<evidence type="ECO:0000256" key="1">
    <source>
        <dbReference type="ARBA" id="ARBA00022487"/>
    </source>
</evidence>
<evidence type="ECO:0000256" key="3">
    <source>
        <dbReference type="ARBA" id="ARBA00022756"/>
    </source>
</evidence>
<name>A0A1S1N4F6_9GAMM</name>
<evidence type="ECO:0000256" key="2">
    <source>
        <dbReference type="ARBA" id="ARBA00022490"/>
    </source>
</evidence>
<keyword evidence="7" id="KW-1185">Reference proteome</keyword>
<dbReference type="InterPro" id="IPR050266">
    <property type="entry name" value="AB_hydrolase_sf"/>
</dbReference>
<protein>
    <submittedName>
        <fullName evidence="6">Pimeloyl-[acyl-carrier protein] methyl ester esterase</fullName>
    </submittedName>
</protein>
<dbReference type="OrthoDB" id="9780744at2"/>
<dbReference type="NCBIfam" id="TIGR01738">
    <property type="entry name" value="bioH"/>
    <property type="match status" value="1"/>
</dbReference>
<dbReference type="GO" id="GO:0052689">
    <property type="term" value="F:carboxylic ester hydrolase activity"/>
    <property type="evidence" value="ECO:0007669"/>
    <property type="project" value="UniProtKB-KW"/>
</dbReference>
<evidence type="ECO:0000313" key="7">
    <source>
        <dbReference type="Proteomes" id="UP000180253"/>
    </source>
</evidence>
<evidence type="ECO:0000313" key="6">
    <source>
        <dbReference type="EMBL" id="OHU96102.1"/>
    </source>
</evidence>
<dbReference type="STRING" id="327939.BIW53_06030"/>
<sequence length="245" mass="27282">MQNTLVFLHGWGMNKAVWQVCAEELSTHYDGDIQCLNLPGFGGADIPEGEYTLASVASMLAKQIQPNSILVAWSLGGLVALYLAKHFPEKVSKLVMLASSPYFVESTDWAGIKAHVLDDFKQQLSLDSAKTIERFLAIQAMGSEHAKEDIKQLKALLRQQPQANEVALNAGLDMLKNQDLRQIFSQLRQPVYGFFGRLDALVPKNVGSKMARLNSNFKYEVVQKASHAPFISHRAEFISYLKSIL</sequence>